<evidence type="ECO:0000313" key="1">
    <source>
        <dbReference type="EMBL" id="PTB81768.1"/>
    </source>
</evidence>
<sequence>MGPGTTCFIEEGLEERERELARLVGATVVALWVSGFKRRGSPGWPIRCGKTSLAGGLEQWLPAQAQQGDVMVRLEFHGSISSRVCLVFASVTSSPPVLNFASQASVKQAFSQHFCYASGGWRLAGSC</sequence>
<dbReference type="EMBL" id="KZ679126">
    <property type="protein sequence ID" value="PTB81768.1"/>
    <property type="molecule type" value="Genomic_DNA"/>
</dbReference>
<gene>
    <name evidence="1" type="ORF">M440DRAFT_92191</name>
</gene>
<evidence type="ECO:0000313" key="2">
    <source>
        <dbReference type="Proteomes" id="UP000240760"/>
    </source>
</evidence>
<name>A0A2T4CJT2_TRILO</name>
<protein>
    <submittedName>
        <fullName evidence="1">Uncharacterized protein</fullName>
    </submittedName>
</protein>
<proteinExistence type="predicted"/>
<accession>A0A2T4CJT2</accession>
<dbReference type="AlphaFoldDB" id="A0A2T4CJT2"/>
<keyword evidence="2" id="KW-1185">Reference proteome</keyword>
<reference evidence="1 2" key="1">
    <citation type="submission" date="2016-07" db="EMBL/GenBank/DDBJ databases">
        <title>Multiple horizontal gene transfer events from other fungi enriched the ability of initially mycotrophic Trichoderma (Ascomycota) to feed on dead plant biomass.</title>
        <authorList>
            <consortium name="DOE Joint Genome Institute"/>
            <person name="Aerts A."/>
            <person name="Atanasova L."/>
            <person name="Chenthamara K."/>
            <person name="Zhang J."/>
            <person name="Grujic M."/>
            <person name="Henrissat B."/>
            <person name="Kuo A."/>
            <person name="Salamov A."/>
            <person name="Lipzen A."/>
            <person name="Labutti K."/>
            <person name="Barry K."/>
            <person name="Miao Y."/>
            <person name="Rahimi M.J."/>
            <person name="Shen Q."/>
            <person name="Grigoriev I.V."/>
            <person name="Kubicek C.P."/>
            <person name="Druzhinina I.S."/>
        </authorList>
    </citation>
    <scope>NUCLEOTIDE SEQUENCE [LARGE SCALE GENOMIC DNA]</scope>
    <source>
        <strain evidence="1 2">ATCC 18648</strain>
    </source>
</reference>
<dbReference type="Proteomes" id="UP000240760">
    <property type="component" value="Unassembled WGS sequence"/>
</dbReference>
<organism evidence="1 2">
    <name type="scientific">Trichoderma longibrachiatum ATCC 18648</name>
    <dbReference type="NCBI Taxonomy" id="983965"/>
    <lineage>
        <taxon>Eukaryota</taxon>
        <taxon>Fungi</taxon>
        <taxon>Dikarya</taxon>
        <taxon>Ascomycota</taxon>
        <taxon>Pezizomycotina</taxon>
        <taxon>Sordariomycetes</taxon>
        <taxon>Hypocreomycetidae</taxon>
        <taxon>Hypocreales</taxon>
        <taxon>Hypocreaceae</taxon>
        <taxon>Trichoderma</taxon>
    </lineage>
</organism>